<comment type="caution">
    <text evidence="1">The sequence shown here is derived from an EMBL/GenBank/DDBJ whole genome shotgun (WGS) entry which is preliminary data.</text>
</comment>
<gene>
    <name evidence="1" type="ORF">CBM2594_U70008</name>
</gene>
<dbReference type="Proteomes" id="UP000257139">
    <property type="component" value="Unassembled WGS sequence"/>
</dbReference>
<evidence type="ECO:0000313" key="1">
    <source>
        <dbReference type="EMBL" id="SPC26175.1"/>
    </source>
</evidence>
<organism evidence="1 2">
    <name type="scientific">Cupriavidus taiwanensis</name>
    <dbReference type="NCBI Taxonomy" id="164546"/>
    <lineage>
        <taxon>Bacteria</taxon>
        <taxon>Pseudomonadati</taxon>
        <taxon>Pseudomonadota</taxon>
        <taxon>Betaproteobacteria</taxon>
        <taxon>Burkholderiales</taxon>
        <taxon>Burkholderiaceae</taxon>
        <taxon>Cupriavidus</taxon>
    </lineage>
</organism>
<evidence type="ECO:0000313" key="2">
    <source>
        <dbReference type="Proteomes" id="UP000257139"/>
    </source>
</evidence>
<dbReference type="EMBL" id="OGUU01000054">
    <property type="protein sequence ID" value="SPC26175.1"/>
    <property type="molecule type" value="Genomic_DNA"/>
</dbReference>
<reference evidence="1 2" key="1">
    <citation type="submission" date="2018-01" db="EMBL/GenBank/DDBJ databases">
        <authorList>
            <person name="Clerissi C."/>
        </authorList>
    </citation>
    <scope>NUCLEOTIDE SEQUENCE [LARGE SCALE GENOMIC DNA]</scope>
    <source>
        <strain evidence="1">Cupriavidus taiwanensis STM 6021</strain>
    </source>
</reference>
<accession>A0A7Z7JIM8</accession>
<proteinExistence type="predicted"/>
<dbReference type="AlphaFoldDB" id="A0A7Z7JIM8"/>
<sequence length="109" mass="12020">MIRAQLLSRHHQARALLGRLVLLPFSALSAHSVTEALAVLQELYARKSNHLPDQIALRLGRATHTEGKDRQKALAAFELSTLFALRVALRNGSVFLVSTALPFEATRPL</sequence>
<name>A0A7Z7JIM8_9BURK</name>
<protein>
    <submittedName>
        <fullName evidence="1">Uncharacterized protein</fullName>
    </submittedName>
</protein>